<protein>
    <submittedName>
        <fullName evidence="2">Uncharacterized protein</fullName>
    </submittedName>
</protein>
<dbReference type="Proteomes" id="UP000887580">
    <property type="component" value="Unplaced"/>
</dbReference>
<sequence length="152" mass="16440">MILLEHLLLYLQSSAYPTALPADSLRSSASRQQSISNFNFSSKRGHKVSQTPTSSEYSTAISRCSTLPSTHYQSISNIHHSSAKTGREITPRNNETSLIKGRSNSSIGTGRGVSPIPKSSGYQTALSAASPFSSSTQRQSIPNVNIPFFHLL</sequence>
<accession>A0AC35FI55</accession>
<reference evidence="2" key="1">
    <citation type="submission" date="2022-11" db="UniProtKB">
        <authorList>
            <consortium name="WormBaseParasite"/>
        </authorList>
    </citation>
    <scope>IDENTIFICATION</scope>
</reference>
<evidence type="ECO:0000313" key="1">
    <source>
        <dbReference type="Proteomes" id="UP000887580"/>
    </source>
</evidence>
<proteinExistence type="predicted"/>
<organism evidence="1 2">
    <name type="scientific">Panagrolaimus sp. PS1159</name>
    <dbReference type="NCBI Taxonomy" id="55785"/>
    <lineage>
        <taxon>Eukaryota</taxon>
        <taxon>Metazoa</taxon>
        <taxon>Ecdysozoa</taxon>
        <taxon>Nematoda</taxon>
        <taxon>Chromadorea</taxon>
        <taxon>Rhabditida</taxon>
        <taxon>Tylenchina</taxon>
        <taxon>Panagrolaimomorpha</taxon>
        <taxon>Panagrolaimoidea</taxon>
        <taxon>Panagrolaimidae</taxon>
        <taxon>Panagrolaimus</taxon>
    </lineage>
</organism>
<dbReference type="WBParaSite" id="PS1159_v2.g17143.t1">
    <property type="protein sequence ID" value="PS1159_v2.g17143.t1"/>
    <property type="gene ID" value="PS1159_v2.g17143"/>
</dbReference>
<name>A0AC35FI55_9BILA</name>
<evidence type="ECO:0000313" key="2">
    <source>
        <dbReference type="WBParaSite" id="PS1159_v2.g17143.t1"/>
    </source>
</evidence>